<dbReference type="Proteomes" id="UP000676310">
    <property type="component" value="Unassembled WGS sequence"/>
</dbReference>
<dbReference type="OrthoDB" id="3688572at2759"/>
<feature type="chain" id="PRO_5035214595" evidence="1">
    <location>
        <begin position="27"/>
        <end position="294"/>
    </location>
</feature>
<name>A0A8J2I0S0_9PLEO</name>
<sequence>MKLLNTILMCLTIGLALLIAAAPTVGDDHVMPYDYSNVTAAEDPNDWTPTFSHHGLATVEVWVGRPAINGGDLKGAEMNAAIWNLLGHLCPNTRGWCNENWPGRCINVQYVSRFNPFPVELGWAKLCMKVHGQWENETIRQLLINTISATYMGFTDDSYNSPNCWEFPGRQFCNIPNGVRVNLPPLSGDKETHTNWMHVELKGGGYVNHEFHCCETRDKVDSQLDKLHDSMTTVFHADYGEHSNASSGRLSAWFVVGWTAKDVASGLTATSATIAGQSANLYNRWYWMHMNQAP</sequence>
<dbReference type="RefSeq" id="XP_043167385.1">
    <property type="nucleotide sequence ID" value="XM_043311450.1"/>
</dbReference>
<evidence type="ECO:0000313" key="3">
    <source>
        <dbReference type="Proteomes" id="UP000676310"/>
    </source>
</evidence>
<gene>
    <name evidence="2" type="ORF">ALTATR162_LOCUS3842</name>
</gene>
<keyword evidence="3" id="KW-1185">Reference proteome</keyword>
<dbReference type="EMBL" id="CAJRGZ010000017">
    <property type="protein sequence ID" value="CAG5155802.1"/>
    <property type="molecule type" value="Genomic_DNA"/>
</dbReference>
<proteinExistence type="predicted"/>
<protein>
    <submittedName>
        <fullName evidence="2">Uncharacterized protein</fullName>
    </submittedName>
</protein>
<comment type="caution">
    <text evidence="2">The sequence shown here is derived from an EMBL/GenBank/DDBJ whole genome shotgun (WGS) entry which is preliminary data.</text>
</comment>
<feature type="signal peptide" evidence="1">
    <location>
        <begin position="1"/>
        <end position="26"/>
    </location>
</feature>
<evidence type="ECO:0000256" key="1">
    <source>
        <dbReference type="SAM" id="SignalP"/>
    </source>
</evidence>
<organism evidence="2 3">
    <name type="scientific">Alternaria atra</name>
    <dbReference type="NCBI Taxonomy" id="119953"/>
    <lineage>
        <taxon>Eukaryota</taxon>
        <taxon>Fungi</taxon>
        <taxon>Dikarya</taxon>
        <taxon>Ascomycota</taxon>
        <taxon>Pezizomycotina</taxon>
        <taxon>Dothideomycetes</taxon>
        <taxon>Pleosporomycetidae</taxon>
        <taxon>Pleosporales</taxon>
        <taxon>Pleosporineae</taxon>
        <taxon>Pleosporaceae</taxon>
        <taxon>Alternaria</taxon>
        <taxon>Alternaria sect. Ulocladioides</taxon>
    </lineage>
</organism>
<evidence type="ECO:0000313" key="2">
    <source>
        <dbReference type="EMBL" id="CAG5155802.1"/>
    </source>
</evidence>
<accession>A0A8J2I0S0</accession>
<keyword evidence="1" id="KW-0732">Signal</keyword>
<reference evidence="2" key="1">
    <citation type="submission" date="2021-05" db="EMBL/GenBank/DDBJ databases">
        <authorList>
            <person name="Stam R."/>
        </authorList>
    </citation>
    <scope>NUCLEOTIDE SEQUENCE</scope>
    <source>
        <strain evidence="2">CS162</strain>
    </source>
</reference>
<dbReference type="GeneID" id="67015443"/>
<dbReference type="AlphaFoldDB" id="A0A8J2I0S0"/>